<evidence type="ECO:0000256" key="1">
    <source>
        <dbReference type="SAM" id="MobiDB-lite"/>
    </source>
</evidence>
<dbReference type="Pfam" id="PF23584">
    <property type="entry name" value="DUF7136"/>
    <property type="match status" value="1"/>
</dbReference>
<dbReference type="eggNOG" id="ENOG502SY9I">
    <property type="taxonomic scope" value="Eukaryota"/>
</dbReference>
<feature type="compositionally biased region" description="Polar residues" evidence="1">
    <location>
        <begin position="308"/>
        <end position="317"/>
    </location>
</feature>
<accession>M7TMH3</accession>
<reference evidence="4" key="1">
    <citation type="journal article" date="2013" name="Genome Announc.">
        <title>Draft genome sequence of the grapevine dieback fungus Eutypa lata UCR-EL1.</title>
        <authorList>
            <person name="Blanco-Ulate B."/>
            <person name="Rolshausen P.E."/>
            <person name="Cantu D."/>
        </authorList>
    </citation>
    <scope>NUCLEOTIDE SEQUENCE [LARGE SCALE GENOMIC DNA]</scope>
    <source>
        <strain evidence="4">UCR-EL1</strain>
    </source>
</reference>
<feature type="compositionally biased region" description="Basic and acidic residues" evidence="1">
    <location>
        <begin position="297"/>
        <end position="307"/>
    </location>
</feature>
<feature type="domain" description="DUF7136" evidence="2">
    <location>
        <begin position="17"/>
        <end position="226"/>
    </location>
</feature>
<feature type="region of interest" description="Disordered" evidence="1">
    <location>
        <begin position="244"/>
        <end position="276"/>
    </location>
</feature>
<dbReference type="HOGENOM" id="CLU_806610_0_0_1"/>
<evidence type="ECO:0000313" key="4">
    <source>
        <dbReference type="Proteomes" id="UP000012174"/>
    </source>
</evidence>
<dbReference type="AlphaFoldDB" id="M7TMH3"/>
<evidence type="ECO:0000259" key="2">
    <source>
        <dbReference type="Pfam" id="PF23584"/>
    </source>
</evidence>
<name>M7TMH3_EUTLA</name>
<dbReference type="KEGG" id="ela:UCREL1_5061"/>
<sequence>MASTVFASSLRGLCSGNVAEAALIFPREGDRFSTNDLGMAAVVAVQNVEEAWKHKWFFTWMMCTNRTDRPGFRWCEFSGDGDSYSGNDPVVLQESGPYIGLSHSYWYKGSKTPVVVHPGVYLFEWAFSIGPWCAFGEDPWFESYAYQKQISSGSFNVTVAEDAPLPALKTDACASFAGAVSYVAVATYNFGHSVDNDPACVQTAPVTNSPNPCGATLNAAQATSASGMMGCSSPGRKRRLSLVDLDADISSRPRKKPTASSAPEASHVPTAGNQNAPKIVLTHSYIEKLIAENQRLRDQSLRTESDSGSKTPASNNEAAEVTEDQGDSARNPLLEDRTWFVARK</sequence>
<dbReference type="EMBL" id="KB706327">
    <property type="protein sequence ID" value="EMR67930.1"/>
    <property type="molecule type" value="Genomic_DNA"/>
</dbReference>
<evidence type="ECO:0000313" key="3">
    <source>
        <dbReference type="EMBL" id="EMR67930.1"/>
    </source>
</evidence>
<keyword evidence="4" id="KW-1185">Reference proteome</keyword>
<dbReference type="InterPro" id="IPR055560">
    <property type="entry name" value="DUF7136"/>
</dbReference>
<protein>
    <submittedName>
        <fullName evidence="3">Putative transcription factor fungi protein</fullName>
    </submittedName>
</protein>
<gene>
    <name evidence="3" type="ORF">UCREL1_5061</name>
</gene>
<proteinExistence type="predicted"/>
<organism evidence="3 4">
    <name type="scientific">Eutypa lata (strain UCR-EL1)</name>
    <name type="common">Grapevine dieback disease fungus</name>
    <name type="synonym">Eutypa armeniacae</name>
    <dbReference type="NCBI Taxonomy" id="1287681"/>
    <lineage>
        <taxon>Eukaryota</taxon>
        <taxon>Fungi</taxon>
        <taxon>Dikarya</taxon>
        <taxon>Ascomycota</taxon>
        <taxon>Pezizomycotina</taxon>
        <taxon>Sordariomycetes</taxon>
        <taxon>Xylariomycetidae</taxon>
        <taxon>Xylariales</taxon>
        <taxon>Diatrypaceae</taxon>
        <taxon>Eutypa</taxon>
    </lineage>
</organism>
<dbReference type="Proteomes" id="UP000012174">
    <property type="component" value="Unassembled WGS sequence"/>
</dbReference>
<feature type="region of interest" description="Disordered" evidence="1">
    <location>
        <begin position="297"/>
        <end position="344"/>
    </location>
</feature>
<dbReference type="OrthoDB" id="3266505at2759"/>